<dbReference type="PROSITE" id="PS50112">
    <property type="entry name" value="PAS"/>
    <property type="match status" value="2"/>
</dbReference>
<evidence type="ECO:0000256" key="2">
    <source>
        <dbReference type="ARBA" id="ARBA00012438"/>
    </source>
</evidence>
<dbReference type="RefSeq" id="WP_064042526.1">
    <property type="nucleotide sequence ID" value="NZ_LUUJ01000129.1"/>
</dbReference>
<dbReference type="Gene3D" id="3.40.50.2300">
    <property type="match status" value="1"/>
</dbReference>
<dbReference type="PROSITE" id="PS50110">
    <property type="entry name" value="RESPONSE_REGULATORY"/>
    <property type="match status" value="1"/>
</dbReference>
<dbReference type="Pfam" id="PF08447">
    <property type="entry name" value="PAS_3"/>
    <property type="match status" value="2"/>
</dbReference>
<comment type="catalytic activity">
    <reaction evidence="1">
        <text>ATP + protein L-histidine = ADP + protein N-phospho-L-histidine.</text>
        <dbReference type="EC" id="2.7.13.3"/>
    </reaction>
</comment>
<dbReference type="SUPFAM" id="SSF47384">
    <property type="entry name" value="Homodimeric domain of signal transducing histidine kinase"/>
    <property type="match status" value="1"/>
</dbReference>
<dbReference type="GO" id="GO:0005886">
    <property type="term" value="C:plasma membrane"/>
    <property type="evidence" value="ECO:0007669"/>
    <property type="project" value="TreeGrafter"/>
</dbReference>
<feature type="domain" description="PAS" evidence="9">
    <location>
        <begin position="129"/>
        <end position="199"/>
    </location>
</feature>
<evidence type="ECO:0000256" key="5">
    <source>
        <dbReference type="ARBA" id="ARBA00022777"/>
    </source>
</evidence>
<feature type="modified residue" description="4-aspartylphosphate" evidence="6">
    <location>
        <position position="687"/>
    </location>
</feature>
<dbReference type="EMBL" id="LUUJ01000129">
    <property type="protein sequence ID" value="OAI10837.1"/>
    <property type="molecule type" value="Genomic_DNA"/>
</dbReference>
<feature type="domain" description="Histidine kinase" evidence="7">
    <location>
        <begin position="397"/>
        <end position="612"/>
    </location>
</feature>
<reference evidence="11 12" key="1">
    <citation type="submission" date="2016-03" db="EMBL/GenBank/DDBJ databases">
        <authorList>
            <person name="Ploux O."/>
        </authorList>
    </citation>
    <scope>NUCLEOTIDE SEQUENCE [LARGE SCALE GENOMIC DNA]</scope>
    <source>
        <strain evidence="11 12">R-45378</strain>
    </source>
</reference>
<comment type="caution">
    <text evidence="11">The sequence shown here is derived from an EMBL/GenBank/DDBJ whole genome shotgun (WGS) entry which is preliminary data.</text>
</comment>
<evidence type="ECO:0000256" key="1">
    <source>
        <dbReference type="ARBA" id="ARBA00000085"/>
    </source>
</evidence>
<dbReference type="Gene3D" id="3.30.450.20">
    <property type="entry name" value="PAS domain"/>
    <property type="match status" value="3"/>
</dbReference>
<dbReference type="InterPro" id="IPR000014">
    <property type="entry name" value="PAS"/>
</dbReference>
<evidence type="ECO:0000313" key="12">
    <source>
        <dbReference type="Proteomes" id="UP000077857"/>
    </source>
</evidence>
<dbReference type="PRINTS" id="PR00344">
    <property type="entry name" value="BCTRLSENSOR"/>
</dbReference>
<dbReference type="Pfam" id="PF00512">
    <property type="entry name" value="HisKA"/>
    <property type="match status" value="1"/>
</dbReference>
<dbReference type="InterPro" id="IPR000700">
    <property type="entry name" value="PAS-assoc_C"/>
</dbReference>
<dbReference type="InterPro" id="IPR001610">
    <property type="entry name" value="PAC"/>
</dbReference>
<protein>
    <recommendedName>
        <fullName evidence="2">histidine kinase</fullName>
        <ecNumber evidence="2">2.7.13.3</ecNumber>
    </recommendedName>
</protein>
<dbReference type="InterPro" id="IPR003594">
    <property type="entry name" value="HATPase_dom"/>
</dbReference>
<dbReference type="SMART" id="SM00448">
    <property type="entry name" value="REC"/>
    <property type="match status" value="1"/>
</dbReference>
<dbReference type="SMART" id="SM00388">
    <property type="entry name" value="HisKA"/>
    <property type="match status" value="1"/>
</dbReference>
<evidence type="ECO:0000259" key="7">
    <source>
        <dbReference type="PROSITE" id="PS50109"/>
    </source>
</evidence>
<organism evidence="11 12">
    <name type="scientific">Methylomonas koyamae</name>
    <dbReference type="NCBI Taxonomy" id="702114"/>
    <lineage>
        <taxon>Bacteria</taxon>
        <taxon>Pseudomonadati</taxon>
        <taxon>Pseudomonadota</taxon>
        <taxon>Gammaproteobacteria</taxon>
        <taxon>Methylococcales</taxon>
        <taxon>Methylococcaceae</taxon>
        <taxon>Methylomonas</taxon>
    </lineage>
</organism>
<dbReference type="PANTHER" id="PTHR43047:SF9">
    <property type="entry name" value="HISTIDINE KINASE"/>
    <property type="match status" value="1"/>
</dbReference>
<dbReference type="InterPro" id="IPR011006">
    <property type="entry name" value="CheY-like_superfamily"/>
</dbReference>
<dbReference type="Gene3D" id="2.10.70.100">
    <property type="match status" value="1"/>
</dbReference>
<dbReference type="Gene3D" id="1.10.287.130">
    <property type="match status" value="1"/>
</dbReference>
<evidence type="ECO:0000259" key="8">
    <source>
        <dbReference type="PROSITE" id="PS50110"/>
    </source>
</evidence>
<keyword evidence="4" id="KW-0808">Transferase</keyword>
<dbReference type="InterPro" id="IPR035965">
    <property type="entry name" value="PAS-like_dom_sf"/>
</dbReference>
<dbReference type="InterPro" id="IPR003661">
    <property type="entry name" value="HisK_dim/P_dom"/>
</dbReference>
<sequence>MLEKLIGQSAAILESYSIALVVVNQERRIVWANRAMHTMFGYACDEMIGQSTRILFIDQQSYDTFGAEVYARLETQYAYNGSFPQKRKDGSVGWYEFNISHLAGHPDITVGAIVDRTESHQTRQLLEDSESRYRMVVEDQTETISRFLPDGTFVFVNDVYCRLFGKTHHELIGRRWHPTVHPDDLPMVEARLRTMSPDHRVVFVENRVFVAGGALRWMQFVNRGFYDADGKLEQIQSVGRDITRLKEIETGLRESEAQLQRAQAVGRIGSFQMDGNGRVFKISQETARLFDFADKNLATFDAWFTRVHPADREKVKTAWCAALQGAPYDVTYRIVVRGQIRWIRALAELEFDRQGQWLNAVGTVQDISDLKQAETALVKAQQHAEQANRAKTRFLAAASHDLRQPLQAILLLVEVLKATGLNQKQQEIVQQLSRSSRALGDILNQLLDMSKLENGNIQADPETVGSQDLLGIIQAEFSPLAAAKRLRLELFRSRHCPLLFTDQQLLMNLLRNLVGNAVKFTERGRILVAIRPRGSRALIQVWDTGIGIPQQALHAIFDEYVQINNPERDRAKGVGLGLSIGKRLARLLDTEIRCRSELGRGSVFEFHVLLQADAKTEDKLLAAEIAANGGGELAPGHRILIVEDDPDLGEATKLAFEMQGLQAMLFRSAEDALASPTLYATDYYLCDYRLPGMDGLQFLETVRQHAPGPVRAVLLTGETAAENLAPMKESGWPILSKPVQFDKLLATLQAGSE</sequence>
<dbReference type="Pfam" id="PF00989">
    <property type="entry name" value="PAS"/>
    <property type="match status" value="1"/>
</dbReference>
<keyword evidence="3 6" id="KW-0597">Phosphoprotein</keyword>
<keyword evidence="5" id="KW-0418">Kinase</keyword>
<feature type="domain" description="PAC" evidence="10">
    <location>
        <begin position="202"/>
        <end position="254"/>
    </location>
</feature>
<gene>
    <name evidence="11" type="ORF">A1507_21310</name>
</gene>
<dbReference type="SUPFAM" id="SSF55874">
    <property type="entry name" value="ATPase domain of HSP90 chaperone/DNA topoisomerase II/histidine kinase"/>
    <property type="match status" value="1"/>
</dbReference>
<dbReference type="CDD" id="cd00130">
    <property type="entry name" value="PAS"/>
    <property type="match status" value="3"/>
</dbReference>
<evidence type="ECO:0000256" key="3">
    <source>
        <dbReference type="ARBA" id="ARBA00022553"/>
    </source>
</evidence>
<dbReference type="GO" id="GO:0000155">
    <property type="term" value="F:phosphorelay sensor kinase activity"/>
    <property type="evidence" value="ECO:0007669"/>
    <property type="project" value="InterPro"/>
</dbReference>
<feature type="domain" description="PAS" evidence="9">
    <location>
        <begin position="12"/>
        <end position="76"/>
    </location>
</feature>
<dbReference type="InterPro" id="IPR013655">
    <property type="entry name" value="PAS_fold_3"/>
</dbReference>
<dbReference type="Proteomes" id="UP000077857">
    <property type="component" value="Unassembled WGS sequence"/>
</dbReference>
<evidence type="ECO:0000313" key="11">
    <source>
        <dbReference type="EMBL" id="OAI10837.1"/>
    </source>
</evidence>
<dbReference type="InterPro" id="IPR005467">
    <property type="entry name" value="His_kinase_dom"/>
</dbReference>
<dbReference type="SUPFAM" id="SSF52172">
    <property type="entry name" value="CheY-like"/>
    <property type="match status" value="1"/>
</dbReference>
<dbReference type="SMART" id="SM00086">
    <property type="entry name" value="PAC"/>
    <property type="match status" value="3"/>
</dbReference>
<accession>A0A177MYR1</accession>
<dbReference type="Pfam" id="PF02518">
    <property type="entry name" value="HATPase_c"/>
    <property type="match status" value="1"/>
</dbReference>
<dbReference type="PROSITE" id="PS50113">
    <property type="entry name" value="PAC"/>
    <property type="match status" value="2"/>
</dbReference>
<dbReference type="EC" id="2.7.13.3" evidence="2"/>
<dbReference type="AlphaFoldDB" id="A0A177MYR1"/>
<dbReference type="SUPFAM" id="SSF55785">
    <property type="entry name" value="PYP-like sensor domain (PAS domain)"/>
    <property type="match status" value="3"/>
</dbReference>
<dbReference type="InterPro" id="IPR001789">
    <property type="entry name" value="Sig_transdc_resp-reg_receiver"/>
</dbReference>
<dbReference type="Gene3D" id="3.30.565.10">
    <property type="entry name" value="Histidine kinase-like ATPase, C-terminal domain"/>
    <property type="match status" value="1"/>
</dbReference>
<dbReference type="SMART" id="SM00387">
    <property type="entry name" value="HATPase_c"/>
    <property type="match status" value="1"/>
</dbReference>
<dbReference type="InterPro" id="IPR013767">
    <property type="entry name" value="PAS_fold"/>
</dbReference>
<evidence type="ECO:0000256" key="4">
    <source>
        <dbReference type="ARBA" id="ARBA00022679"/>
    </source>
</evidence>
<dbReference type="InterPro" id="IPR004358">
    <property type="entry name" value="Sig_transdc_His_kin-like_C"/>
</dbReference>
<dbReference type="OrthoDB" id="5571442at2"/>
<dbReference type="CDD" id="cd00082">
    <property type="entry name" value="HisKA"/>
    <property type="match status" value="1"/>
</dbReference>
<dbReference type="GO" id="GO:0009927">
    <property type="term" value="F:histidine phosphotransfer kinase activity"/>
    <property type="evidence" value="ECO:0007669"/>
    <property type="project" value="TreeGrafter"/>
</dbReference>
<evidence type="ECO:0000259" key="10">
    <source>
        <dbReference type="PROSITE" id="PS50113"/>
    </source>
</evidence>
<dbReference type="NCBIfam" id="TIGR00229">
    <property type="entry name" value="sensory_box"/>
    <property type="match status" value="3"/>
</dbReference>
<dbReference type="PROSITE" id="PS50109">
    <property type="entry name" value="HIS_KIN"/>
    <property type="match status" value="1"/>
</dbReference>
<proteinExistence type="predicted"/>
<dbReference type="InterPro" id="IPR036890">
    <property type="entry name" value="HATPase_C_sf"/>
</dbReference>
<feature type="domain" description="PAC" evidence="10">
    <location>
        <begin position="326"/>
        <end position="379"/>
    </location>
</feature>
<evidence type="ECO:0000259" key="9">
    <source>
        <dbReference type="PROSITE" id="PS50112"/>
    </source>
</evidence>
<dbReference type="GO" id="GO:0006355">
    <property type="term" value="P:regulation of DNA-templated transcription"/>
    <property type="evidence" value="ECO:0007669"/>
    <property type="project" value="InterPro"/>
</dbReference>
<dbReference type="PANTHER" id="PTHR43047">
    <property type="entry name" value="TWO-COMPONENT HISTIDINE PROTEIN KINASE"/>
    <property type="match status" value="1"/>
</dbReference>
<dbReference type="InterPro" id="IPR036097">
    <property type="entry name" value="HisK_dim/P_sf"/>
</dbReference>
<feature type="domain" description="Response regulatory" evidence="8">
    <location>
        <begin position="638"/>
        <end position="752"/>
    </location>
</feature>
<name>A0A177MYR1_9GAMM</name>
<evidence type="ECO:0000256" key="6">
    <source>
        <dbReference type="PROSITE-ProRule" id="PRU00169"/>
    </source>
</evidence>
<dbReference type="SMART" id="SM00091">
    <property type="entry name" value="PAS"/>
    <property type="match status" value="3"/>
</dbReference>
<dbReference type="Pfam" id="PF00072">
    <property type="entry name" value="Response_reg"/>
    <property type="match status" value="1"/>
</dbReference>